<organism evidence="8 9">
    <name type="scientific">Zingiber officinale</name>
    <name type="common">Ginger</name>
    <name type="synonym">Amomum zingiber</name>
    <dbReference type="NCBI Taxonomy" id="94328"/>
    <lineage>
        <taxon>Eukaryota</taxon>
        <taxon>Viridiplantae</taxon>
        <taxon>Streptophyta</taxon>
        <taxon>Embryophyta</taxon>
        <taxon>Tracheophyta</taxon>
        <taxon>Spermatophyta</taxon>
        <taxon>Magnoliopsida</taxon>
        <taxon>Liliopsida</taxon>
        <taxon>Zingiberales</taxon>
        <taxon>Zingiberaceae</taxon>
        <taxon>Zingiber</taxon>
    </lineage>
</organism>
<gene>
    <name evidence="8" type="ORF">ZIOFF_062583</name>
</gene>
<dbReference type="Gene3D" id="3.80.10.10">
    <property type="entry name" value="Ribonuclease Inhibitor"/>
    <property type="match status" value="1"/>
</dbReference>
<evidence type="ECO:0000256" key="7">
    <source>
        <dbReference type="SAM" id="MobiDB-lite"/>
    </source>
</evidence>
<keyword evidence="9" id="KW-1185">Reference proteome</keyword>
<sequence>MVHFGLVGTPPNPAKPINAASSPSCFSSVRTAAEQLGQGLFTCTQLFKHGSQPSQRTPLASSPPGSAPTSVPTEASSALRHHQMEEPPPPPTVVSAIDLKRYHLAAPSVRGFIDDLPDLAIFHANSNRFGGTVPDLSRLPFFYELDLSNNLFSGPFPAAALLIPNLLYLDLRFNSFSGELPDDIFEKPLDAIFLNDNHFQGRIPASLWASTASVITLANNHFSGDIPPTFGSYMINYSGVRELLLLNNDLTGCIPDAVGFLGAIQVLDLSFNSLSGHVPSSVSCLADIEVLNLAHNQLSGDLPELVCGLKELLNLTVSFNFFSGLSAGCNRLQFSRGVGFEFAGNCIAGKDFQRPPLQCSEIPGAGLSCLGMPAAAAEAAACGRFLGQGSIGFSLNLSALIPQLP</sequence>
<dbReference type="Proteomes" id="UP000734854">
    <property type="component" value="Unassembled WGS sequence"/>
</dbReference>
<evidence type="ECO:0000256" key="1">
    <source>
        <dbReference type="ARBA" id="ARBA00004613"/>
    </source>
</evidence>
<keyword evidence="5" id="KW-0677">Repeat</keyword>
<keyword evidence="3" id="KW-0433">Leucine-rich repeat</keyword>
<comment type="caution">
    <text evidence="8">The sequence shown here is derived from an EMBL/GenBank/DDBJ whole genome shotgun (WGS) entry which is preliminary data.</text>
</comment>
<dbReference type="InterPro" id="IPR001611">
    <property type="entry name" value="Leu-rich_rpt"/>
</dbReference>
<dbReference type="AlphaFoldDB" id="A0A8J5F0J3"/>
<comment type="subcellular location">
    <subcellularLocation>
        <location evidence="1">Secreted</location>
    </subcellularLocation>
</comment>
<reference evidence="8 9" key="1">
    <citation type="submission" date="2020-08" db="EMBL/GenBank/DDBJ databases">
        <title>Plant Genome Project.</title>
        <authorList>
            <person name="Zhang R.-G."/>
        </authorList>
    </citation>
    <scope>NUCLEOTIDE SEQUENCE [LARGE SCALE GENOMIC DNA]</scope>
    <source>
        <tissue evidence="8">Rhizome</tissue>
    </source>
</reference>
<dbReference type="FunFam" id="3.80.10.10:FF:000041">
    <property type="entry name" value="LRR receptor-like serine/threonine-protein kinase ERECTA"/>
    <property type="match status" value="1"/>
</dbReference>
<dbReference type="GO" id="GO:0005576">
    <property type="term" value="C:extracellular region"/>
    <property type="evidence" value="ECO:0007669"/>
    <property type="project" value="UniProtKB-SubCell"/>
</dbReference>
<keyword evidence="2" id="KW-0964">Secreted</keyword>
<evidence type="ECO:0000256" key="5">
    <source>
        <dbReference type="ARBA" id="ARBA00022737"/>
    </source>
</evidence>
<dbReference type="InterPro" id="IPR051582">
    <property type="entry name" value="LRR_extensin-like_regulator"/>
</dbReference>
<feature type="region of interest" description="Disordered" evidence="7">
    <location>
        <begin position="52"/>
        <end position="92"/>
    </location>
</feature>
<dbReference type="EMBL" id="JACMSC010000017">
    <property type="protein sequence ID" value="KAG6479122.1"/>
    <property type="molecule type" value="Genomic_DNA"/>
</dbReference>
<dbReference type="Pfam" id="PF00560">
    <property type="entry name" value="LRR_1"/>
    <property type="match status" value="1"/>
</dbReference>
<keyword evidence="4" id="KW-0732">Signal</keyword>
<dbReference type="InterPro" id="IPR032675">
    <property type="entry name" value="LRR_dom_sf"/>
</dbReference>
<evidence type="ECO:0000313" key="8">
    <source>
        <dbReference type="EMBL" id="KAG6479122.1"/>
    </source>
</evidence>
<dbReference type="Pfam" id="PF13855">
    <property type="entry name" value="LRR_8"/>
    <property type="match status" value="1"/>
</dbReference>
<name>A0A8J5F0J3_ZINOF</name>
<accession>A0A8J5F0J3</accession>
<protein>
    <submittedName>
        <fullName evidence="8">Uncharacterized protein</fullName>
    </submittedName>
</protein>
<evidence type="ECO:0000256" key="4">
    <source>
        <dbReference type="ARBA" id="ARBA00022729"/>
    </source>
</evidence>
<evidence type="ECO:0000313" key="9">
    <source>
        <dbReference type="Proteomes" id="UP000734854"/>
    </source>
</evidence>
<dbReference type="PANTHER" id="PTHR32093:SF86">
    <property type="entry name" value="EXTENSIN-LIKE PROTEIN"/>
    <property type="match status" value="1"/>
</dbReference>
<dbReference type="PANTHER" id="PTHR32093">
    <property type="entry name" value="LEUCINE-RICH REPEAT EXTENSIN-LIKE PROTEIN 3-RELATED"/>
    <property type="match status" value="1"/>
</dbReference>
<feature type="compositionally biased region" description="Polar residues" evidence="7">
    <location>
        <begin position="52"/>
        <end position="76"/>
    </location>
</feature>
<evidence type="ECO:0000256" key="6">
    <source>
        <dbReference type="ARBA" id="ARBA00023180"/>
    </source>
</evidence>
<evidence type="ECO:0000256" key="2">
    <source>
        <dbReference type="ARBA" id="ARBA00022525"/>
    </source>
</evidence>
<evidence type="ECO:0000256" key="3">
    <source>
        <dbReference type="ARBA" id="ARBA00022614"/>
    </source>
</evidence>
<proteinExistence type="predicted"/>
<keyword evidence="6" id="KW-0325">Glycoprotein</keyword>
<dbReference type="SUPFAM" id="SSF52058">
    <property type="entry name" value="L domain-like"/>
    <property type="match status" value="1"/>
</dbReference>